<protein>
    <recommendedName>
        <fullName evidence="2">NTF2 domain-containing protein</fullName>
    </recommendedName>
</protein>
<name>A0AAV9XUI8_9CRYT</name>
<dbReference type="Gene3D" id="3.10.450.50">
    <property type="match status" value="1"/>
</dbReference>
<feature type="domain" description="NTF2" evidence="2">
    <location>
        <begin position="28"/>
        <end position="163"/>
    </location>
</feature>
<proteinExistence type="predicted"/>
<evidence type="ECO:0000256" key="1">
    <source>
        <dbReference type="SAM" id="MobiDB-lite"/>
    </source>
</evidence>
<accession>A0AAV9XUI8</accession>
<organism evidence="3 4">
    <name type="scientific">Cryptosporidium xiaoi</name>
    <dbReference type="NCBI Taxonomy" id="659607"/>
    <lineage>
        <taxon>Eukaryota</taxon>
        <taxon>Sar</taxon>
        <taxon>Alveolata</taxon>
        <taxon>Apicomplexa</taxon>
        <taxon>Conoidasida</taxon>
        <taxon>Coccidia</taxon>
        <taxon>Eucoccidiorida</taxon>
        <taxon>Eimeriorina</taxon>
        <taxon>Cryptosporidiidae</taxon>
        <taxon>Cryptosporidium</taxon>
    </lineage>
</organism>
<keyword evidence="4" id="KW-1185">Reference proteome</keyword>
<reference evidence="3 4" key="1">
    <citation type="submission" date="2023-10" db="EMBL/GenBank/DDBJ databases">
        <title>Comparative genomics analysis reveals potential genetic determinants of host preference in Cryptosporidium xiaoi.</title>
        <authorList>
            <person name="Xiao L."/>
            <person name="Li J."/>
        </authorList>
    </citation>
    <scope>NUCLEOTIDE SEQUENCE [LARGE SCALE GENOMIC DNA]</scope>
    <source>
        <strain evidence="3 4">52996</strain>
    </source>
</reference>
<feature type="region of interest" description="Disordered" evidence="1">
    <location>
        <begin position="323"/>
        <end position="385"/>
    </location>
</feature>
<sequence length="385" mass="42941">MVSSQQGSPGRRNSSSSGSSLSTSLNTRVVPFISHYYSLLGDSPKSLIELHRNDQSSYLKWQIPGNVFGTIPRIQGSTLLDNGLVSIKTHGYEAFSDVFSGISAINCKIPVEIIDVNNLIDFIVIVTIHGSVVYHAERYLFFQVFQIYDNGESFQIGGNIFHIFPVPFDQQLSRSLTSQTTMNYNNNIAAGVGSQVSINDSTRKDFSTDDFSSKNNANLNLSPCENKSFETFPTYQDHKDVIKTKPQIKIHGLPLNSNLTDKDILSAISFQLNNFNEGFAIAINRTKEKAIVQVDSFQSQDHLSQRGVYIKGIKYKVTVLNKKGNSNETKNGSKNQNKEINNISKKGQSNKPNNTHSKQKSDKKSNSKEPDNEGWITVRNKSKSR</sequence>
<comment type="caution">
    <text evidence="3">The sequence shown here is derived from an EMBL/GenBank/DDBJ whole genome shotgun (WGS) entry which is preliminary data.</text>
</comment>
<dbReference type="PROSITE" id="PS50177">
    <property type="entry name" value="NTF2_DOMAIN"/>
    <property type="match status" value="1"/>
</dbReference>
<dbReference type="Proteomes" id="UP001311799">
    <property type="component" value="Unassembled WGS sequence"/>
</dbReference>
<feature type="region of interest" description="Disordered" evidence="1">
    <location>
        <begin position="1"/>
        <end position="23"/>
    </location>
</feature>
<evidence type="ECO:0000313" key="4">
    <source>
        <dbReference type="Proteomes" id="UP001311799"/>
    </source>
</evidence>
<dbReference type="InterPro" id="IPR018222">
    <property type="entry name" value="Nuclear_transport_factor_2_euk"/>
</dbReference>
<gene>
    <name evidence="3" type="ORF">RS030_6853</name>
</gene>
<dbReference type="AlphaFoldDB" id="A0AAV9XUI8"/>
<feature type="compositionally biased region" description="Polar residues" evidence="1">
    <location>
        <begin position="323"/>
        <end position="356"/>
    </location>
</feature>
<evidence type="ECO:0000259" key="2">
    <source>
        <dbReference type="PROSITE" id="PS50177"/>
    </source>
</evidence>
<evidence type="ECO:0000313" key="3">
    <source>
        <dbReference type="EMBL" id="KAK6588371.1"/>
    </source>
</evidence>
<dbReference type="SUPFAM" id="SSF54427">
    <property type="entry name" value="NTF2-like"/>
    <property type="match status" value="1"/>
</dbReference>
<dbReference type="InterPro" id="IPR032710">
    <property type="entry name" value="NTF2-like_dom_sf"/>
</dbReference>
<dbReference type="EMBL" id="JAWDEY010000034">
    <property type="protein sequence ID" value="KAK6588371.1"/>
    <property type="molecule type" value="Genomic_DNA"/>
</dbReference>
<feature type="compositionally biased region" description="Basic and acidic residues" evidence="1">
    <location>
        <begin position="359"/>
        <end position="371"/>
    </location>
</feature>